<dbReference type="PANTHER" id="PTHR42760">
    <property type="entry name" value="SHORT-CHAIN DEHYDROGENASES/REDUCTASES FAMILY MEMBER"/>
    <property type="match status" value="1"/>
</dbReference>
<dbReference type="GO" id="GO:0016616">
    <property type="term" value="F:oxidoreductase activity, acting on the CH-OH group of donors, NAD or NADP as acceptor"/>
    <property type="evidence" value="ECO:0007669"/>
    <property type="project" value="TreeGrafter"/>
</dbReference>
<evidence type="ECO:0000313" key="3">
    <source>
        <dbReference type="EMBL" id="OOK83978.1"/>
    </source>
</evidence>
<dbReference type="InterPro" id="IPR036291">
    <property type="entry name" value="NAD(P)-bd_dom_sf"/>
</dbReference>
<organism evidence="3 4">
    <name type="scientific">Mycobacterium kansasii</name>
    <dbReference type="NCBI Taxonomy" id="1768"/>
    <lineage>
        <taxon>Bacteria</taxon>
        <taxon>Bacillati</taxon>
        <taxon>Actinomycetota</taxon>
        <taxon>Actinomycetes</taxon>
        <taxon>Mycobacteriales</taxon>
        <taxon>Mycobacteriaceae</taxon>
        <taxon>Mycobacterium</taxon>
    </lineage>
</organism>
<dbReference type="CDD" id="cd05233">
    <property type="entry name" value="SDR_c"/>
    <property type="match status" value="1"/>
</dbReference>
<evidence type="ECO:0000256" key="1">
    <source>
        <dbReference type="ARBA" id="ARBA00006484"/>
    </source>
</evidence>
<evidence type="ECO:0000313" key="4">
    <source>
        <dbReference type="Proteomes" id="UP000188532"/>
    </source>
</evidence>
<comment type="similarity">
    <text evidence="1">Belongs to the short-chain dehydrogenases/reductases (SDR) family.</text>
</comment>
<keyword evidence="2" id="KW-0560">Oxidoreductase</keyword>
<comment type="caution">
    <text evidence="3">The sequence shown here is derived from an EMBL/GenBank/DDBJ whole genome shotgun (WGS) entry which is preliminary data.</text>
</comment>
<dbReference type="Proteomes" id="UP000188532">
    <property type="component" value="Unassembled WGS sequence"/>
</dbReference>
<proteinExistence type="inferred from homology"/>
<dbReference type="AlphaFoldDB" id="A0A1V3XY40"/>
<accession>A0A1V3XY40</accession>
<evidence type="ECO:0000256" key="2">
    <source>
        <dbReference type="ARBA" id="ARBA00023002"/>
    </source>
</evidence>
<protein>
    <submittedName>
        <fullName evidence="3">Short chain dehydrogenase family protein</fullName>
    </submittedName>
</protein>
<dbReference type="Pfam" id="PF00106">
    <property type="entry name" value="adh_short"/>
    <property type="match status" value="1"/>
</dbReference>
<dbReference type="Gene3D" id="3.40.50.720">
    <property type="entry name" value="NAD(P)-binding Rossmann-like Domain"/>
    <property type="match status" value="1"/>
</dbReference>
<reference evidence="3 4" key="1">
    <citation type="submission" date="2017-02" db="EMBL/GenBank/DDBJ databases">
        <title>Complete genome sequences of Mycobacterium kansasii strains isolated from rhesus macaques.</title>
        <authorList>
            <person name="Panda A."/>
            <person name="Nagaraj S."/>
            <person name="Zhao X."/>
            <person name="Tettelin H."/>
            <person name="Detolla L.J."/>
        </authorList>
    </citation>
    <scope>NUCLEOTIDE SEQUENCE [LARGE SCALE GENOMIC DNA]</scope>
    <source>
        <strain evidence="3 4">11-3469</strain>
    </source>
</reference>
<gene>
    <name evidence="3" type="ORF">BZL29_0612</name>
</gene>
<sequence>MELARQGAHAVVIVDRDLAGANDTAEAVRAAGAEAAVYQADVSDEVAMNDLAAQVRNKHGVVDILINNAGIGMAGRFLETTPEHWDTIIGVNVRGVINGSRAFGAQMVERGQGARSSMWPRRRRMCRQNRWSPTAPRRRRCSR</sequence>
<name>A0A1V3XY40_MYCKA</name>
<dbReference type="InterPro" id="IPR002347">
    <property type="entry name" value="SDR_fam"/>
</dbReference>
<dbReference type="EMBL" id="MVBN01000001">
    <property type="protein sequence ID" value="OOK83978.1"/>
    <property type="molecule type" value="Genomic_DNA"/>
</dbReference>
<dbReference type="SUPFAM" id="SSF51735">
    <property type="entry name" value="NAD(P)-binding Rossmann-fold domains"/>
    <property type="match status" value="1"/>
</dbReference>
<dbReference type="PANTHER" id="PTHR42760:SF115">
    <property type="entry name" value="3-OXOACYL-[ACYL-CARRIER-PROTEIN] REDUCTASE FABG"/>
    <property type="match status" value="1"/>
</dbReference>